<sequence length="37" mass="3922">MCQQAVSVTGSVLHGLALCVDRVQWLVWVGGVCVFGC</sequence>
<evidence type="ECO:0000313" key="1">
    <source>
        <dbReference type="EMBL" id="JAH75721.1"/>
    </source>
</evidence>
<name>A0A0E9VCG6_ANGAN</name>
<accession>A0A0E9VCG6</accession>
<dbReference type="AlphaFoldDB" id="A0A0E9VCG6"/>
<reference evidence="1" key="1">
    <citation type="submission" date="2014-11" db="EMBL/GenBank/DDBJ databases">
        <authorList>
            <person name="Amaro Gonzalez C."/>
        </authorList>
    </citation>
    <scope>NUCLEOTIDE SEQUENCE</scope>
</reference>
<reference evidence="1" key="2">
    <citation type="journal article" date="2015" name="Fish Shellfish Immunol.">
        <title>Early steps in the European eel (Anguilla anguilla)-Vibrio vulnificus interaction in the gills: Role of the RtxA13 toxin.</title>
        <authorList>
            <person name="Callol A."/>
            <person name="Pajuelo D."/>
            <person name="Ebbesson L."/>
            <person name="Teles M."/>
            <person name="MacKenzie S."/>
            <person name="Amaro C."/>
        </authorList>
    </citation>
    <scope>NUCLEOTIDE SEQUENCE</scope>
</reference>
<proteinExistence type="predicted"/>
<organism evidence="1">
    <name type="scientific">Anguilla anguilla</name>
    <name type="common">European freshwater eel</name>
    <name type="synonym">Muraena anguilla</name>
    <dbReference type="NCBI Taxonomy" id="7936"/>
    <lineage>
        <taxon>Eukaryota</taxon>
        <taxon>Metazoa</taxon>
        <taxon>Chordata</taxon>
        <taxon>Craniata</taxon>
        <taxon>Vertebrata</taxon>
        <taxon>Euteleostomi</taxon>
        <taxon>Actinopterygii</taxon>
        <taxon>Neopterygii</taxon>
        <taxon>Teleostei</taxon>
        <taxon>Anguilliformes</taxon>
        <taxon>Anguillidae</taxon>
        <taxon>Anguilla</taxon>
    </lineage>
</organism>
<protein>
    <submittedName>
        <fullName evidence="1">Uncharacterized protein</fullName>
    </submittedName>
</protein>
<dbReference type="EMBL" id="GBXM01032856">
    <property type="protein sequence ID" value="JAH75721.1"/>
    <property type="molecule type" value="Transcribed_RNA"/>
</dbReference>